<evidence type="ECO:0000256" key="1">
    <source>
        <dbReference type="SAM" id="Phobius"/>
    </source>
</evidence>
<dbReference type="AlphaFoldDB" id="A0A1M5MY05"/>
<accession>A0A1M5MY05</accession>
<keyword evidence="1" id="KW-0472">Membrane</keyword>
<proteinExistence type="predicted"/>
<dbReference type="RefSeq" id="WP_178346832.1">
    <property type="nucleotide sequence ID" value="NZ_FQXC01000001.1"/>
</dbReference>
<sequence length="58" mass="6673">MQFDLAHAIVAGLLILGVVHWMERAGWYVRHKDGGPRWSWPLFGAVFVVIFVLNLVWP</sequence>
<protein>
    <submittedName>
        <fullName evidence="2">Uncharacterized protein</fullName>
    </submittedName>
</protein>
<keyword evidence="1" id="KW-0812">Transmembrane</keyword>
<keyword evidence="1" id="KW-1133">Transmembrane helix</keyword>
<dbReference type="Proteomes" id="UP000184221">
    <property type="component" value="Unassembled WGS sequence"/>
</dbReference>
<dbReference type="EMBL" id="FQXC01000001">
    <property type="protein sequence ID" value="SHG82188.1"/>
    <property type="molecule type" value="Genomic_DNA"/>
</dbReference>
<gene>
    <name evidence="2" type="ORF">SAMN05443551_0699</name>
</gene>
<name>A0A1M5MY05_9RHOB</name>
<feature type="transmembrane region" description="Helical" evidence="1">
    <location>
        <begin position="38"/>
        <end position="57"/>
    </location>
</feature>
<evidence type="ECO:0000313" key="3">
    <source>
        <dbReference type="Proteomes" id="UP000184221"/>
    </source>
</evidence>
<evidence type="ECO:0000313" key="2">
    <source>
        <dbReference type="EMBL" id="SHG82188.1"/>
    </source>
</evidence>
<feature type="transmembrane region" description="Helical" evidence="1">
    <location>
        <begin position="6"/>
        <end position="26"/>
    </location>
</feature>
<organism evidence="2 3">
    <name type="scientific">Marivita hallyeonensis</name>
    <dbReference type="NCBI Taxonomy" id="996342"/>
    <lineage>
        <taxon>Bacteria</taxon>
        <taxon>Pseudomonadati</taxon>
        <taxon>Pseudomonadota</taxon>
        <taxon>Alphaproteobacteria</taxon>
        <taxon>Rhodobacterales</taxon>
        <taxon>Roseobacteraceae</taxon>
        <taxon>Marivita</taxon>
    </lineage>
</organism>
<keyword evidence="3" id="KW-1185">Reference proteome</keyword>
<reference evidence="2 3" key="1">
    <citation type="submission" date="2016-11" db="EMBL/GenBank/DDBJ databases">
        <authorList>
            <person name="Jaros S."/>
            <person name="Januszkiewicz K."/>
            <person name="Wedrychowicz H."/>
        </authorList>
    </citation>
    <scope>NUCLEOTIDE SEQUENCE [LARGE SCALE GENOMIC DNA]</scope>
    <source>
        <strain evidence="2 3">DSM 29431</strain>
    </source>
</reference>
<dbReference type="STRING" id="996342.SAMN05443551_0699"/>